<gene>
    <name evidence="2" type="ORF">AN216_20485</name>
</gene>
<comment type="caution">
    <text evidence="2">The sequence shown here is derived from an EMBL/GenBank/DDBJ whole genome shotgun (WGS) entry which is preliminary data.</text>
</comment>
<reference evidence="2 3" key="1">
    <citation type="journal article" date="2016" name="Front. Microbiol.">
        <title>Comparative Genomics Analysis of Streptomyces Species Reveals Their Adaptation to the Marine Environment and Their Diversity at the Genomic Level.</title>
        <authorList>
            <person name="Tian X."/>
            <person name="Zhang Z."/>
            <person name="Yang T."/>
            <person name="Chen M."/>
            <person name="Li J."/>
            <person name="Chen F."/>
            <person name="Yang J."/>
            <person name="Li W."/>
            <person name="Zhang B."/>
            <person name="Zhang Z."/>
            <person name="Wu J."/>
            <person name="Zhang C."/>
            <person name="Long L."/>
            <person name="Xiao J."/>
        </authorList>
    </citation>
    <scope>NUCLEOTIDE SEQUENCE [LARGE SCALE GENOMIC DNA]</scope>
    <source>
        <strain evidence="2 3">SCSIO 02100</strain>
    </source>
</reference>
<dbReference type="STRING" id="1075402.AN216_20485"/>
<proteinExistence type="predicted"/>
<accession>A0A1E7JXH9</accession>
<name>A0A1E7JXH9_9ACTN</name>
<dbReference type="OrthoDB" id="4244047at2"/>
<organism evidence="2 3">
    <name type="scientific">Streptomyces oceani</name>
    <dbReference type="NCBI Taxonomy" id="1075402"/>
    <lineage>
        <taxon>Bacteria</taxon>
        <taxon>Bacillati</taxon>
        <taxon>Actinomycetota</taxon>
        <taxon>Actinomycetes</taxon>
        <taxon>Kitasatosporales</taxon>
        <taxon>Streptomycetaceae</taxon>
        <taxon>Streptomyces</taxon>
    </lineage>
</organism>
<protein>
    <submittedName>
        <fullName evidence="2">Uncharacterized protein</fullName>
    </submittedName>
</protein>
<dbReference type="RefSeq" id="WP_070198166.1">
    <property type="nucleotide sequence ID" value="NZ_LJGU01000141.1"/>
</dbReference>
<evidence type="ECO:0000256" key="1">
    <source>
        <dbReference type="SAM" id="MobiDB-lite"/>
    </source>
</evidence>
<dbReference type="AlphaFoldDB" id="A0A1E7JXH9"/>
<keyword evidence="3" id="KW-1185">Reference proteome</keyword>
<sequence length="117" mass="11776">MTGSEGLEYLPEGYREGGRGSVKSADAAEGAQKYLRGVNAVPGSFGGASSYTDALNANATRQAEDAGLAAQDRNTMSDADHQAADLGEETDAAAAAAQRLSDPAGHSAIAQGITDGM</sequence>
<evidence type="ECO:0000313" key="2">
    <source>
        <dbReference type="EMBL" id="OEU96382.1"/>
    </source>
</evidence>
<dbReference type="Proteomes" id="UP000176101">
    <property type="component" value="Unassembled WGS sequence"/>
</dbReference>
<feature type="region of interest" description="Disordered" evidence="1">
    <location>
        <begin position="62"/>
        <end position="117"/>
    </location>
</feature>
<dbReference type="EMBL" id="LJGU01000141">
    <property type="protein sequence ID" value="OEU96382.1"/>
    <property type="molecule type" value="Genomic_DNA"/>
</dbReference>
<feature type="region of interest" description="Disordered" evidence="1">
    <location>
        <begin position="1"/>
        <end position="25"/>
    </location>
</feature>
<evidence type="ECO:0000313" key="3">
    <source>
        <dbReference type="Proteomes" id="UP000176101"/>
    </source>
</evidence>